<organism evidence="7 9">
    <name type="scientific">Rhodococcus qingshengii JCM 15477</name>
    <dbReference type="NCBI Taxonomy" id="1303681"/>
    <lineage>
        <taxon>Bacteria</taxon>
        <taxon>Bacillati</taxon>
        <taxon>Actinomycetota</taxon>
        <taxon>Actinomycetes</taxon>
        <taxon>Mycobacteriales</taxon>
        <taxon>Nocardiaceae</taxon>
        <taxon>Rhodococcus</taxon>
        <taxon>Rhodococcus erythropolis group</taxon>
    </lineage>
</organism>
<evidence type="ECO:0000313" key="9">
    <source>
        <dbReference type="Proteomes" id="UP000831484"/>
    </source>
</evidence>
<accession>A0AB38RLG6</accession>
<dbReference type="InterPro" id="IPR050953">
    <property type="entry name" value="N4_N6_ade-DNA_methylase"/>
</dbReference>
<dbReference type="InterPro" id="IPR029063">
    <property type="entry name" value="SAM-dependent_MTases_sf"/>
</dbReference>
<gene>
    <name evidence="7" type="primary">pglX</name>
    <name evidence="7" type="ORF">M0639_29935</name>
    <name evidence="8" type="ORF">M0639_30875</name>
</gene>
<proteinExistence type="predicted"/>
<keyword evidence="3 7" id="KW-0808">Transferase</keyword>
<keyword evidence="7" id="KW-0614">Plasmid</keyword>
<dbReference type="RefSeq" id="WP_064074477.1">
    <property type="nucleotide sequence ID" value="NZ_CP096564.1"/>
</dbReference>
<dbReference type="Proteomes" id="UP000831484">
    <property type="component" value="Plasmid pdjl-6-1"/>
</dbReference>
<comment type="catalytic activity">
    <reaction evidence="5">
        <text>a 2'-deoxyadenosine in DNA + S-adenosyl-L-methionine = an N(6)-methyl-2'-deoxyadenosine in DNA + S-adenosyl-L-homocysteine + H(+)</text>
        <dbReference type="Rhea" id="RHEA:15197"/>
        <dbReference type="Rhea" id="RHEA-COMP:12418"/>
        <dbReference type="Rhea" id="RHEA-COMP:12419"/>
        <dbReference type="ChEBI" id="CHEBI:15378"/>
        <dbReference type="ChEBI" id="CHEBI:57856"/>
        <dbReference type="ChEBI" id="CHEBI:59789"/>
        <dbReference type="ChEBI" id="CHEBI:90615"/>
        <dbReference type="ChEBI" id="CHEBI:90616"/>
        <dbReference type="EC" id="2.1.1.72"/>
    </reaction>
</comment>
<reference evidence="7" key="2">
    <citation type="submission" date="2022-04" db="EMBL/GenBank/DDBJ databases">
        <title>Functional analysis, diversity, and distribution of carbendazim hydrolases MheI and CbmA, responsible for the initial step in carbendazim degradation.</title>
        <authorList>
            <person name="Zhang M."/>
        </authorList>
    </citation>
    <scope>NUCLEOTIDE SEQUENCE</scope>
    <source>
        <strain evidence="7">Djl-6</strain>
        <plasmid evidence="7">pdjl-6-1</plasmid>
        <plasmid evidence="8">pdjl-6-3</plasmid>
    </source>
</reference>
<dbReference type="EMBL" id="CP096564">
    <property type="protein sequence ID" value="UPU46178.1"/>
    <property type="molecule type" value="Genomic_DNA"/>
</dbReference>
<evidence type="ECO:0000256" key="2">
    <source>
        <dbReference type="ARBA" id="ARBA00022603"/>
    </source>
</evidence>
<keyword evidence="4" id="KW-0949">S-adenosyl-L-methionine</keyword>
<dbReference type="InterPro" id="IPR011639">
    <property type="entry name" value="MethylTrfase_TaqI-like_dom"/>
</dbReference>
<dbReference type="Pfam" id="PF07669">
    <property type="entry name" value="Eco57I"/>
    <property type="match status" value="1"/>
</dbReference>
<dbReference type="Proteomes" id="UP000831484">
    <property type="component" value="Plasmid pdjl-6-3"/>
</dbReference>
<evidence type="ECO:0000256" key="5">
    <source>
        <dbReference type="ARBA" id="ARBA00047942"/>
    </source>
</evidence>
<dbReference type="NCBIfam" id="NF033452">
    <property type="entry name" value="BREX_1_MTaseX"/>
    <property type="match status" value="1"/>
</dbReference>
<dbReference type="GO" id="GO:0006304">
    <property type="term" value="P:DNA modification"/>
    <property type="evidence" value="ECO:0007669"/>
    <property type="project" value="InterPro"/>
</dbReference>
<keyword evidence="2 7" id="KW-0489">Methyltransferase</keyword>
<reference evidence="9" key="1">
    <citation type="journal article" date="2022" name="Environ. Microbiol.">
        <title>Functional analysis, diversity, and distribution of carbendazim hydrolases MheI and CbmA, responsible for the initial step in carbendazim degradation.</title>
        <authorList>
            <person name="Zhang M."/>
            <person name="Bai X."/>
            <person name="Li Q."/>
            <person name="Zhang L."/>
            <person name="Zhu Q."/>
            <person name="Gao S."/>
            <person name="Ke Z."/>
            <person name="Jiang M."/>
            <person name="Hu J."/>
            <person name="Qiu J."/>
            <person name="Hong Q."/>
        </authorList>
    </citation>
    <scope>NUCLEOTIDE SEQUENCE [LARGE SCALE GENOMIC DNA]</scope>
    <source>
        <strain evidence="9">djl-6</strain>
    </source>
</reference>
<evidence type="ECO:0000256" key="4">
    <source>
        <dbReference type="ARBA" id="ARBA00022691"/>
    </source>
</evidence>
<dbReference type="PANTHER" id="PTHR33841">
    <property type="entry name" value="DNA METHYLTRANSFERASE YEEA-RELATED"/>
    <property type="match status" value="1"/>
</dbReference>
<dbReference type="PRINTS" id="PR00507">
    <property type="entry name" value="N12N6MTFRASE"/>
</dbReference>
<feature type="domain" description="Type II methyltransferase M.TaqI-like" evidence="6">
    <location>
        <begin position="331"/>
        <end position="547"/>
    </location>
</feature>
<dbReference type="SUPFAM" id="SSF53335">
    <property type="entry name" value="S-adenosyl-L-methionine-dependent methyltransferases"/>
    <property type="match status" value="1"/>
</dbReference>
<dbReference type="AlphaFoldDB" id="A0AB38RLG6"/>
<dbReference type="GO" id="GO:0032259">
    <property type="term" value="P:methylation"/>
    <property type="evidence" value="ECO:0007669"/>
    <property type="project" value="UniProtKB-KW"/>
</dbReference>
<evidence type="ECO:0000259" key="6">
    <source>
        <dbReference type="Pfam" id="PF07669"/>
    </source>
</evidence>
<geneLocation type="plasmid" evidence="7 9">
    <name>pdjl-6-1</name>
</geneLocation>
<keyword evidence="9" id="KW-1185">Reference proteome</keyword>
<geneLocation type="plasmid" evidence="8 9">
    <name>pdjl-6-3</name>
</geneLocation>
<dbReference type="InterPro" id="IPR047939">
    <property type="entry name" value="BREX_1_PglX"/>
</dbReference>
<dbReference type="EMBL" id="CP096566">
    <property type="protein sequence ID" value="UPU46371.1"/>
    <property type="molecule type" value="Genomic_DNA"/>
</dbReference>
<dbReference type="PANTHER" id="PTHR33841:SF1">
    <property type="entry name" value="DNA METHYLTRANSFERASE A"/>
    <property type="match status" value="1"/>
</dbReference>
<dbReference type="REBASE" id="615660">
    <property type="entry name" value="Rqi15477ORF29935P"/>
</dbReference>
<evidence type="ECO:0000256" key="1">
    <source>
        <dbReference type="ARBA" id="ARBA00011900"/>
    </source>
</evidence>
<dbReference type="EC" id="2.1.1.72" evidence="1"/>
<sequence>MDTKPLESFAKAARRELLVAVEARASTVLAAGSVARSERTETVRLLESEIADHGREHVIDRVAYTWFNRLIALRFMDARGYTDAGIVSPASGQAHGQPEILADAKRGDLDTEVVTNISAHEAIIGLLDGTRRSTDAEGEAYALLLTAYCRHWHKTMPFMFEAEGAYTELLVPAGLLADGALLSRARGVLTEDVCGDAEVIGWLYQFYISERKDEIFAGFKKNKKAGADEIPAATQLFTPHWIVRYLLENTLGRLWMLNRPSSRLVDQMDYYIAPIDEETDFLKVAGPEELTVIDPACGSGHMLTYAFDLLYAIYEEAGYAPSDIPSLILTHNLHGTEIDSRAGALAAFALTMKARGKDRRFFTRSGISPKICVIEPISFTPDDLGLLITKDGDRDAEEAFWNQFHDADVLGSLIRPDPDATAQAAMVLEALKDQEATLYYDTLIRARLVVRQAEILSCEYLVVTANPPYMGAKNMDTRLADFAKSESKDSKSDLFSMFVERCLDLLPVGGYSGLMTPFVWMFISSYEALRNRVIREETITTLIQLEYSGFDGATVPICAYVLRRGQSDQAGAFVRLFDFVGPAVQGPKTLEIIQADRLKRAGETSSGMERHLYRTATSDFAKVPGTPIAYWLSDSMRATFSDFPALSSRSRSTIGMVTGKNALYVRQWWEVAANLTCLDAQSRDQAAQTSRRWFPYAKGGEFRRWAGNLDSVVDWQHDGLRLQTTLAPGGSRTWAHNFNLDRIFRPGIAWTVVTSGAQTFRNVPRGSLFDAAAGICQSGTDDVHLGVLNSSAASAILATLNPTLNLHPGYLGSVPVSPAADSHACQENVRAAVATSQADWDDFETSWDFKRPSWFGDFAGLSSLRQRYFLWSKNQKSIADEQQTRETQNNRIVAEAYGLQDEVLIDVPLHRVSLTRNVEFRYGPGRSATEYEALERADFAAEIISYAVGCMFGRYSLDEPGLILADQSATLQDYLAKVSLSSTTSDLTFMPDADNVIPFVDDGWFEDDIVEQFRQFLKAAFAAEHFEENLRFVEESLGVKTLRDYFVTKSGRSKFYDDHVKRYKKRPIYWMFSSPKGSFNALIYLHRYTPSTVSTVLNEYLREYENKLQKAFERAEAAAAGGTSVKDQKEADRLRKILAELRDYEHDVFYPLATQQVEIDLDDGVKVNYPKLYPAVKKIVGLESSDV</sequence>
<evidence type="ECO:0000313" key="8">
    <source>
        <dbReference type="EMBL" id="UPU46371.1"/>
    </source>
</evidence>
<dbReference type="REBASE" id="615661">
    <property type="entry name" value="Rqi15477ORF30875P"/>
</dbReference>
<evidence type="ECO:0000256" key="3">
    <source>
        <dbReference type="ARBA" id="ARBA00022679"/>
    </source>
</evidence>
<name>A0AB38RLG6_RHOSG</name>
<protein>
    <recommendedName>
        <fullName evidence="1">site-specific DNA-methyltransferase (adenine-specific)</fullName>
        <ecNumber evidence="1">2.1.1.72</ecNumber>
    </recommendedName>
</protein>
<dbReference type="GO" id="GO:0009007">
    <property type="term" value="F:site-specific DNA-methyltransferase (adenine-specific) activity"/>
    <property type="evidence" value="ECO:0007669"/>
    <property type="project" value="UniProtKB-EC"/>
</dbReference>
<evidence type="ECO:0000313" key="7">
    <source>
        <dbReference type="EMBL" id="UPU46178.1"/>
    </source>
</evidence>
<dbReference type="Gene3D" id="3.40.50.150">
    <property type="entry name" value="Vaccinia Virus protein VP39"/>
    <property type="match status" value="1"/>
</dbReference>